<dbReference type="AlphaFoldDB" id="A0A366HH86"/>
<dbReference type="InterPro" id="IPR014710">
    <property type="entry name" value="RmlC-like_jellyroll"/>
</dbReference>
<dbReference type="InterPro" id="IPR011051">
    <property type="entry name" value="RmlC_Cupin_sf"/>
</dbReference>
<reference evidence="2 3" key="1">
    <citation type="submission" date="2018-06" db="EMBL/GenBank/DDBJ databases">
        <title>Genomic Encyclopedia of Type Strains, Phase IV (KMG-IV): sequencing the most valuable type-strain genomes for metagenomic binning, comparative biology and taxonomic classification.</title>
        <authorList>
            <person name="Goeker M."/>
        </authorList>
    </citation>
    <scope>NUCLEOTIDE SEQUENCE [LARGE SCALE GENOMIC DNA]</scope>
    <source>
        <strain evidence="2 3">DSM 25532</strain>
    </source>
</reference>
<evidence type="ECO:0000259" key="1">
    <source>
        <dbReference type="Pfam" id="PF07883"/>
    </source>
</evidence>
<keyword evidence="3" id="KW-1185">Reference proteome</keyword>
<dbReference type="RefSeq" id="WP_113959846.1">
    <property type="nucleotide sequence ID" value="NZ_QNRR01000007.1"/>
</dbReference>
<dbReference type="Pfam" id="PF07883">
    <property type="entry name" value="Cupin_2"/>
    <property type="match status" value="1"/>
</dbReference>
<dbReference type="EMBL" id="QNRR01000007">
    <property type="protein sequence ID" value="RBP41195.1"/>
    <property type="molecule type" value="Genomic_DNA"/>
</dbReference>
<name>A0A366HH86_9BACT</name>
<dbReference type="Proteomes" id="UP000253426">
    <property type="component" value="Unassembled WGS sequence"/>
</dbReference>
<dbReference type="Gene3D" id="2.60.120.10">
    <property type="entry name" value="Jelly Rolls"/>
    <property type="match status" value="1"/>
</dbReference>
<evidence type="ECO:0000313" key="3">
    <source>
        <dbReference type="Proteomes" id="UP000253426"/>
    </source>
</evidence>
<organism evidence="2 3">
    <name type="scientific">Roseimicrobium gellanilyticum</name>
    <dbReference type="NCBI Taxonomy" id="748857"/>
    <lineage>
        <taxon>Bacteria</taxon>
        <taxon>Pseudomonadati</taxon>
        <taxon>Verrucomicrobiota</taxon>
        <taxon>Verrucomicrobiia</taxon>
        <taxon>Verrucomicrobiales</taxon>
        <taxon>Verrucomicrobiaceae</taxon>
        <taxon>Roseimicrobium</taxon>
    </lineage>
</organism>
<gene>
    <name evidence="2" type="ORF">DES53_10724</name>
</gene>
<evidence type="ECO:0000313" key="2">
    <source>
        <dbReference type="EMBL" id="RBP41195.1"/>
    </source>
</evidence>
<dbReference type="CDD" id="cd06981">
    <property type="entry name" value="cupin_reut_a1446"/>
    <property type="match status" value="1"/>
</dbReference>
<sequence length="110" mass="12607">MKYELSPGNLLQKSEDPRAGAELFHTLLESPYVKLEHIISHGQASPPDFWYDQDEDEWVLLLRGEATLEFADGGMVRLTAGDHLTVPKRVRHRVHRTSEDAIWLALFLKV</sequence>
<comment type="caution">
    <text evidence="2">The sequence shown here is derived from an EMBL/GenBank/DDBJ whole genome shotgun (WGS) entry which is preliminary data.</text>
</comment>
<feature type="domain" description="Cupin type-2" evidence="1">
    <location>
        <begin position="40"/>
        <end position="106"/>
    </location>
</feature>
<accession>A0A366HH86</accession>
<protein>
    <submittedName>
        <fullName evidence="2">Cupin 2 domain-containing protein</fullName>
    </submittedName>
</protein>
<dbReference type="OrthoDB" id="9798585at2"/>
<dbReference type="SUPFAM" id="SSF51182">
    <property type="entry name" value="RmlC-like cupins"/>
    <property type="match status" value="1"/>
</dbReference>
<dbReference type="InterPro" id="IPR013096">
    <property type="entry name" value="Cupin_2"/>
</dbReference>
<proteinExistence type="predicted"/>